<dbReference type="AlphaFoldDB" id="A0ABC8RI92"/>
<sequence length="68" mass="7729">MTDLYNVEAAEKVVNEALLLPISEAMPIYEQLLSTFPTASMRRRELRGRKRPEKLLISCSAMLVSFLS</sequence>
<dbReference type="EMBL" id="CAUOFW020001394">
    <property type="protein sequence ID" value="CAK9144517.1"/>
    <property type="molecule type" value="Genomic_DNA"/>
</dbReference>
<gene>
    <name evidence="1" type="ORF">ILEXP_LOCUS12267</name>
</gene>
<accession>A0ABC8RI92</accession>
<keyword evidence="2" id="KW-1185">Reference proteome</keyword>
<comment type="caution">
    <text evidence="1">The sequence shown here is derived from an EMBL/GenBank/DDBJ whole genome shotgun (WGS) entry which is preliminary data.</text>
</comment>
<evidence type="ECO:0000313" key="2">
    <source>
        <dbReference type="Proteomes" id="UP001642360"/>
    </source>
</evidence>
<dbReference type="Proteomes" id="UP001642360">
    <property type="component" value="Unassembled WGS sequence"/>
</dbReference>
<organism evidence="1 2">
    <name type="scientific">Ilex paraguariensis</name>
    <name type="common">yerba mate</name>
    <dbReference type="NCBI Taxonomy" id="185542"/>
    <lineage>
        <taxon>Eukaryota</taxon>
        <taxon>Viridiplantae</taxon>
        <taxon>Streptophyta</taxon>
        <taxon>Embryophyta</taxon>
        <taxon>Tracheophyta</taxon>
        <taxon>Spermatophyta</taxon>
        <taxon>Magnoliopsida</taxon>
        <taxon>eudicotyledons</taxon>
        <taxon>Gunneridae</taxon>
        <taxon>Pentapetalae</taxon>
        <taxon>asterids</taxon>
        <taxon>campanulids</taxon>
        <taxon>Aquifoliales</taxon>
        <taxon>Aquifoliaceae</taxon>
        <taxon>Ilex</taxon>
    </lineage>
</organism>
<evidence type="ECO:0000313" key="1">
    <source>
        <dbReference type="EMBL" id="CAK9144517.1"/>
    </source>
</evidence>
<proteinExistence type="predicted"/>
<reference evidence="1 2" key="1">
    <citation type="submission" date="2024-02" db="EMBL/GenBank/DDBJ databases">
        <authorList>
            <person name="Vignale AGUSTIN F."/>
            <person name="Sosa J E."/>
            <person name="Modenutti C."/>
        </authorList>
    </citation>
    <scope>NUCLEOTIDE SEQUENCE [LARGE SCALE GENOMIC DNA]</scope>
</reference>
<name>A0ABC8RI92_9AQUA</name>
<protein>
    <submittedName>
        <fullName evidence="1">Uncharacterized protein</fullName>
    </submittedName>
</protein>